<dbReference type="AlphaFoldDB" id="A0A2U1PNT9"/>
<protein>
    <submittedName>
        <fullName evidence="3">Protein FAR1-RELATED SEQUENCE 11</fullName>
    </submittedName>
</protein>
<name>A0A2U1PNT9_ARTAN</name>
<evidence type="ECO:0000259" key="1">
    <source>
        <dbReference type="Pfam" id="PF21056"/>
    </source>
</evidence>
<proteinExistence type="predicted"/>
<dbReference type="PANTHER" id="PTHR47718:SF9">
    <property type="entry name" value="PROTEIN FAR1-RELATED SEQUENCE"/>
    <property type="match status" value="1"/>
</dbReference>
<dbReference type="InterPro" id="IPR048324">
    <property type="entry name" value="ZSWIM1-3_RNaseH-like"/>
</dbReference>
<dbReference type="InterPro" id="IPR058778">
    <property type="entry name" value="HTH_FAR1-11-like"/>
</dbReference>
<feature type="domain" description="FAR1-related sequence 11-like HTH-like" evidence="2">
    <location>
        <begin position="100"/>
        <end position="151"/>
    </location>
</feature>
<gene>
    <name evidence="3" type="ORF">CTI12_AA131010</name>
</gene>
<dbReference type="PANTHER" id="PTHR47718">
    <property type="entry name" value="OS01G0519700 PROTEIN"/>
    <property type="match status" value="1"/>
</dbReference>
<evidence type="ECO:0000259" key="2">
    <source>
        <dbReference type="Pfam" id="PF26175"/>
    </source>
</evidence>
<evidence type="ECO:0000313" key="4">
    <source>
        <dbReference type="Proteomes" id="UP000245207"/>
    </source>
</evidence>
<dbReference type="EMBL" id="PKPP01000914">
    <property type="protein sequence ID" value="PWA87446.1"/>
    <property type="molecule type" value="Genomic_DNA"/>
</dbReference>
<dbReference type="STRING" id="35608.A0A2U1PNT9"/>
<dbReference type="OrthoDB" id="1597504at2759"/>
<keyword evidence="4" id="KW-1185">Reference proteome</keyword>
<accession>A0A2U1PNT9</accession>
<feature type="domain" description="ZSWIM1/3 RNaseH-like" evidence="1">
    <location>
        <begin position="176"/>
        <end position="226"/>
    </location>
</feature>
<sequence length="228" mass="27228">MKLLPFDLNEVPIEENIVDKDIDKNEKIDEPFVGQCFLSEEEALVFYKKYARMKGFSVRKGRFENKNGVKKWRDLFCHREGKQESKDVDYSKQQRNRGSSRYEKRILLLKEGGLSVRQIMRVIELEKDVRHGELPFLVKDVHNFFTKVNKVRSPNDARELLEYCKSAKSDNPNFQFAYTIDDENRLEHICWSQAHCFNWYKKYGDVVVFDTTYKVNSYEMPFGVFVWY</sequence>
<comment type="caution">
    <text evidence="3">The sequence shown here is derived from an EMBL/GenBank/DDBJ whole genome shotgun (WGS) entry which is preliminary data.</text>
</comment>
<reference evidence="3 4" key="1">
    <citation type="journal article" date="2018" name="Mol. Plant">
        <title>The genome of Artemisia annua provides insight into the evolution of Asteraceae family and artemisinin biosynthesis.</title>
        <authorList>
            <person name="Shen Q."/>
            <person name="Zhang L."/>
            <person name="Liao Z."/>
            <person name="Wang S."/>
            <person name="Yan T."/>
            <person name="Shi P."/>
            <person name="Liu M."/>
            <person name="Fu X."/>
            <person name="Pan Q."/>
            <person name="Wang Y."/>
            <person name="Lv Z."/>
            <person name="Lu X."/>
            <person name="Zhang F."/>
            <person name="Jiang W."/>
            <person name="Ma Y."/>
            <person name="Chen M."/>
            <person name="Hao X."/>
            <person name="Li L."/>
            <person name="Tang Y."/>
            <person name="Lv G."/>
            <person name="Zhou Y."/>
            <person name="Sun X."/>
            <person name="Brodelius P.E."/>
            <person name="Rose J.K.C."/>
            <person name="Tang K."/>
        </authorList>
    </citation>
    <scope>NUCLEOTIDE SEQUENCE [LARGE SCALE GENOMIC DNA]</scope>
    <source>
        <strain evidence="4">cv. Huhao1</strain>
        <tissue evidence="3">Leaf</tissue>
    </source>
</reference>
<dbReference type="Pfam" id="PF26175">
    <property type="entry name" value="HTH_FAR1"/>
    <property type="match status" value="1"/>
</dbReference>
<dbReference type="Proteomes" id="UP000245207">
    <property type="component" value="Unassembled WGS sequence"/>
</dbReference>
<dbReference type="Pfam" id="PF21056">
    <property type="entry name" value="ZSWIM1-3_RNaseH-like"/>
    <property type="match status" value="1"/>
</dbReference>
<organism evidence="3 4">
    <name type="scientific">Artemisia annua</name>
    <name type="common">Sweet wormwood</name>
    <dbReference type="NCBI Taxonomy" id="35608"/>
    <lineage>
        <taxon>Eukaryota</taxon>
        <taxon>Viridiplantae</taxon>
        <taxon>Streptophyta</taxon>
        <taxon>Embryophyta</taxon>
        <taxon>Tracheophyta</taxon>
        <taxon>Spermatophyta</taxon>
        <taxon>Magnoliopsida</taxon>
        <taxon>eudicotyledons</taxon>
        <taxon>Gunneridae</taxon>
        <taxon>Pentapetalae</taxon>
        <taxon>asterids</taxon>
        <taxon>campanulids</taxon>
        <taxon>Asterales</taxon>
        <taxon>Asteraceae</taxon>
        <taxon>Asteroideae</taxon>
        <taxon>Anthemideae</taxon>
        <taxon>Artemisiinae</taxon>
        <taxon>Artemisia</taxon>
    </lineage>
</organism>
<evidence type="ECO:0000313" key="3">
    <source>
        <dbReference type="EMBL" id="PWA87446.1"/>
    </source>
</evidence>